<feature type="zinc finger region" description="dksA C4-type" evidence="4">
    <location>
        <begin position="79"/>
        <end position="103"/>
    </location>
</feature>
<dbReference type="PROSITE" id="PS51128">
    <property type="entry name" value="ZF_DKSA_2"/>
    <property type="match status" value="1"/>
</dbReference>
<keyword evidence="5" id="KW-0175">Coiled coil</keyword>
<feature type="domain" description="DnaK suppressor protein-like N-terminal" evidence="7">
    <location>
        <begin position="9"/>
        <end position="71"/>
    </location>
</feature>
<organism evidence="8 9">
    <name type="scientific">Gemmobacter lutimaris</name>
    <dbReference type="NCBI Taxonomy" id="2306023"/>
    <lineage>
        <taxon>Bacteria</taxon>
        <taxon>Pseudomonadati</taxon>
        <taxon>Pseudomonadota</taxon>
        <taxon>Alphaproteobacteria</taxon>
        <taxon>Rhodobacterales</taxon>
        <taxon>Paracoccaceae</taxon>
        <taxon>Gemmobacter</taxon>
    </lineage>
</organism>
<dbReference type="Gene3D" id="1.20.120.910">
    <property type="entry name" value="DksA, coiled-coil domain"/>
    <property type="match status" value="1"/>
</dbReference>
<keyword evidence="3" id="KW-0862">Zinc</keyword>
<evidence type="ECO:0000256" key="4">
    <source>
        <dbReference type="PROSITE-ProRule" id="PRU00510"/>
    </source>
</evidence>
<dbReference type="Pfam" id="PF01258">
    <property type="entry name" value="zf-dskA_traR"/>
    <property type="match status" value="1"/>
</dbReference>
<dbReference type="InterPro" id="IPR000962">
    <property type="entry name" value="Znf_DskA_TraR"/>
</dbReference>
<protein>
    <submittedName>
        <fullName evidence="8">TraR/DksA family transcriptional regulator</fullName>
    </submittedName>
</protein>
<keyword evidence="2" id="KW-0863">Zinc-finger</keyword>
<accession>A0A398BLV8</accession>
<evidence type="ECO:0000259" key="6">
    <source>
        <dbReference type="Pfam" id="PF01258"/>
    </source>
</evidence>
<evidence type="ECO:0000259" key="7">
    <source>
        <dbReference type="Pfam" id="PF21173"/>
    </source>
</evidence>
<sequence>MTPITTRKAQLERRLSQLQDRLSAIETELDSHDARDWEEMATEREGDEVLEGMGLSGQQEIRMIEAALQRIEAGEYGFCVKCGAEIGQERLDVVPFTPFCRECAV</sequence>
<dbReference type="InterPro" id="IPR048487">
    <property type="entry name" value="DksA-like_N"/>
</dbReference>
<keyword evidence="9" id="KW-1185">Reference proteome</keyword>
<dbReference type="GO" id="GO:0008270">
    <property type="term" value="F:zinc ion binding"/>
    <property type="evidence" value="ECO:0007669"/>
    <property type="project" value="UniProtKB-KW"/>
</dbReference>
<feature type="domain" description="Zinc finger DksA/TraR C4-type" evidence="6">
    <location>
        <begin position="74"/>
        <end position="104"/>
    </location>
</feature>
<reference evidence="8 9" key="1">
    <citation type="submission" date="2018-09" db="EMBL/GenBank/DDBJ databases">
        <title>Gemmobacter lutimaris sp. nov., a marine bacterium isolated from tidal flat.</title>
        <authorList>
            <person name="Lee D.W."/>
            <person name="Yoo Y."/>
            <person name="Kim J.-J."/>
            <person name="Kim B.S."/>
        </authorList>
    </citation>
    <scope>NUCLEOTIDE SEQUENCE [LARGE SCALE GENOMIC DNA]</scope>
    <source>
        <strain evidence="8 9">YJ-T1-11</strain>
    </source>
</reference>
<gene>
    <name evidence="8" type="ORF">D2N39_16760</name>
</gene>
<keyword evidence="1" id="KW-0479">Metal-binding</keyword>
<evidence type="ECO:0000256" key="2">
    <source>
        <dbReference type="ARBA" id="ARBA00022771"/>
    </source>
</evidence>
<feature type="coiled-coil region" evidence="5">
    <location>
        <begin position="8"/>
        <end position="35"/>
    </location>
</feature>
<dbReference type="RefSeq" id="WP_119135923.1">
    <property type="nucleotide sequence ID" value="NZ_QXXQ01000011.1"/>
</dbReference>
<evidence type="ECO:0000256" key="3">
    <source>
        <dbReference type="ARBA" id="ARBA00022833"/>
    </source>
</evidence>
<dbReference type="Pfam" id="PF21173">
    <property type="entry name" value="DksA-like_N"/>
    <property type="match status" value="1"/>
</dbReference>
<evidence type="ECO:0000256" key="1">
    <source>
        <dbReference type="ARBA" id="ARBA00022723"/>
    </source>
</evidence>
<name>A0A398BLV8_9RHOB</name>
<evidence type="ECO:0000313" key="9">
    <source>
        <dbReference type="Proteomes" id="UP000266649"/>
    </source>
</evidence>
<dbReference type="OrthoDB" id="1121111at2"/>
<dbReference type="EMBL" id="QXXQ01000011">
    <property type="protein sequence ID" value="RID90664.1"/>
    <property type="molecule type" value="Genomic_DNA"/>
</dbReference>
<dbReference type="PANTHER" id="PTHR33823">
    <property type="entry name" value="RNA POLYMERASE-BINDING TRANSCRIPTION FACTOR DKSA-RELATED"/>
    <property type="match status" value="1"/>
</dbReference>
<dbReference type="Proteomes" id="UP000266649">
    <property type="component" value="Unassembled WGS sequence"/>
</dbReference>
<evidence type="ECO:0000256" key="5">
    <source>
        <dbReference type="SAM" id="Coils"/>
    </source>
</evidence>
<dbReference type="AlphaFoldDB" id="A0A398BLV8"/>
<dbReference type="SUPFAM" id="SSF109635">
    <property type="entry name" value="DnaK suppressor protein DksA, alpha-hairpin domain"/>
    <property type="match status" value="1"/>
</dbReference>
<dbReference type="SUPFAM" id="SSF57716">
    <property type="entry name" value="Glucocorticoid receptor-like (DNA-binding domain)"/>
    <property type="match status" value="1"/>
</dbReference>
<proteinExistence type="predicted"/>
<dbReference type="PANTHER" id="PTHR33823:SF4">
    <property type="entry name" value="GENERAL STRESS PROTEIN 16O"/>
    <property type="match status" value="1"/>
</dbReference>
<evidence type="ECO:0000313" key="8">
    <source>
        <dbReference type="EMBL" id="RID90664.1"/>
    </source>
</evidence>
<comment type="caution">
    <text evidence="8">The sequence shown here is derived from an EMBL/GenBank/DDBJ whole genome shotgun (WGS) entry which is preliminary data.</text>
</comment>
<dbReference type="InterPro" id="IPR037187">
    <property type="entry name" value="DnaK_N"/>
</dbReference>